<keyword evidence="1" id="KW-0812">Transmembrane</keyword>
<feature type="transmembrane region" description="Helical" evidence="1">
    <location>
        <begin position="71"/>
        <end position="88"/>
    </location>
</feature>
<dbReference type="KEGG" id="plen:EIM92_18615"/>
<dbReference type="EMBL" id="CP034248">
    <property type="protein sequence ID" value="AZK47929.1"/>
    <property type="molecule type" value="Genomic_DNA"/>
</dbReference>
<evidence type="ECO:0000256" key="1">
    <source>
        <dbReference type="SAM" id="Phobius"/>
    </source>
</evidence>
<feature type="transmembrane region" description="Helical" evidence="1">
    <location>
        <begin position="6"/>
        <end position="26"/>
    </location>
</feature>
<dbReference type="OrthoDB" id="2667096at2"/>
<name>A0A3S8RYE5_9BACL</name>
<evidence type="ECO:0000313" key="3">
    <source>
        <dbReference type="Proteomes" id="UP000273145"/>
    </source>
</evidence>
<keyword evidence="1" id="KW-0472">Membrane</keyword>
<gene>
    <name evidence="2" type="ORF">EIM92_18615</name>
</gene>
<keyword evidence="3" id="KW-1185">Reference proteome</keyword>
<organism evidence="2 3">
    <name type="scientific">Paenibacillus lentus</name>
    <dbReference type="NCBI Taxonomy" id="1338368"/>
    <lineage>
        <taxon>Bacteria</taxon>
        <taxon>Bacillati</taxon>
        <taxon>Bacillota</taxon>
        <taxon>Bacilli</taxon>
        <taxon>Bacillales</taxon>
        <taxon>Paenibacillaceae</taxon>
        <taxon>Paenibacillus</taxon>
    </lineage>
</organism>
<keyword evidence="1" id="KW-1133">Transmembrane helix</keyword>
<sequence>MMLPIISVVRLIVAIVITALQYYAAYRASHFTWPLMISAAPPAESCAKQHILSRYPLLRKEIYFLTRFKDMFPLLISVCLLQLFTYYAAVDTTIVVPVGAALLLWLISDVWVIGSFVNEGRGLALYTATLDAWRRGLRAKWLFYGAIGISTSIVHTLVWQSRLAWSWTAWSFPYLCAQSLLLTSTFISFSLLVGYHFTTQGRISLHAQLLITLCMFLLIYLHHAHLVLFLFISVAIQLGFYQLYRRIPSSLPVKFPI</sequence>
<feature type="transmembrane region" description="Helical" evidence="1">
    <location>
        <begin position="94"/>
        <end position="117"/>
    </location>
</feature>
<feature type="transmembrane region" description="Helical" evidence="1">
    <location>
        <begin position="141"/>
        <end position="160"/>
    </location>
</feature>
<reference evidence="2 3" key="1">
    <citation type="submission" date="2018-11" db="EMBL/GenBank/DDBJ databases">
        <title>Genome sequencing of Paenibacillus lentus DSM25539(T).</title>
        <authorList>
            <person name="Kook J.-K."/>
            <person name="Park S.-N."/>
            <person name="Lim Y.K."/>
        </authorList>
    </citation>
    <scope>NUCLEOTIDE SEQUENCE [LARGE SCALE GENOMIC DNA]</scope>
    <source>
        <strain evidence="2 3">DSM 25539</strain>
    </source>
</reference>
<feature type="transmembrane region" description="Helical" evidence="1">
    <location>
        <begin position="172"/>
        <end position="193"/>
    </location>
</feature>
<protein>
    <submittedName>
        <fullName evidence="2">Uncharacterized protein</fullName>
    </submittedName>
</protein>
<accession>A0A3S8RYE5</accession>
<evidence type="ECO:0000313" key="2">
    <source>
        <dbReference type="EMBL" id="AZK47929.1"/>
    </source>
</evidence>
<feature type="transmembrane region" description="Helical" evidence="1">
    <location>
        <begin position="205"/>
        <end position="221"/>
    </location>
</feature>
<proteinExistence type="predicted"/>
<dbReference type="Proteomes" id="UP000273145">
    <property type="component" value="Chromosome"/>
</dbReference>
<dbReference type="AlphaFoldDB" id="A0A3S8RYE5"/>